<name>A0ABX1JPQ4_9MICC</name>
<accession>A0ABX1JPQ4</accession>
<gene>
    <name evidence="1" type="ORF">HER39_12115</name>
</gene>
<dbReference type="EMBL" id="JAAZSR010000203">
    <property type="protein sequence ID" value="NKX51297.1"/>
    <property type="molecule type" value="Genomic_DNA"/>
</dbReference>
<proteinExistence type="predicted"/>
<comment type="caution">
    <text evidence="1">The sequence shown here is derived from an EMBL/GenBank/DDBJ whole genome shotgun (WGS) entry which is preliminary data.</text>
</comment>
<sequence length="69" mass="7895">WTLGLYHARPWGSWARFGTLSMNLDPVRPDTDLRFDAVLNPVPGAAVYEWTRRLREPSYSRAREPAPGP</sequence>
<reference evidence="1 2" key="1">
    <citation type="submission" date="2020-04" db="EMBL/GenBank/DDBJ databases">
        <authorList>
            <person name="Liu S."/>
        </authorList>
    </citation>
    <scope>NUCLEOTIDE SEQUENCE [LARGE SCALE GENOMIC DNA]</scope>
    <source>
        <strain evidence="1 2">CGMCC 1.15091</strain>
    </source>
</reference>
<keyword evidence="2" id="KW-1185">Reference proteome</keyword>
<organism evidence="1 2">
    <name type="scientific">Arthrobacter deserti</name>
    <dbReference type="NCBI Taxonomy" id="1742687"/>
    <lineage>
        <taxon>Bacteria</taxon>
        <taxon>Bacillati</taxon>
        <taxon>Actinomycetota</taxon>
        <taxon>Actinomycetes</taxon>
        <taxon>Micrococcales</taxon>
        <taxon>Micrococcaceae</taxon>
        <taxon>Arthrobacter</taxon>
    </lineage>
</organism>
<protein>
    <submittedName>
        <fullName evidence="1">Uncharacterized protein</fullName>
    </submittedName>
</protein>
<evidence type="ECO:0000313" key="2">
    <source>
        <dbReference type="Proteomes" id="UP000523795"/>
    </source>
</evidence>
<dbReference type="Proteomes" id="UP000523795">
    <property type="component" value="Unassembled WGS sequence"/>
</dbReference>
<feature type="non-terminal residue" evidence="1">
    <location>
        <position position="1"/>
    </location>
</feature>
<evidence type="ECO:0000313" key="1">
    <source>
        <dbReference type="EMBL" id="NKX51297.1"/>
    </source>
</evidence>